<gene>
    <name evidence="3" type="ORF">N7482_010023</name>
</gene>
<comment type="caution">
    <text evidence="3">The sequence shown here is derived from an EMBL/GenBank/DDBJ whole genome shotgun (WGS) entry which is preliminary data.</text>
</comment>
<name>A0A9W9LGV3_9EURO</name>
<sequence>MSSPKLNAEWLELEKRLGSRPVLKGNPQEMIRQFDGLMALLASSGQKANASVVTKDILIEGIKCRIYTPGAIKSGCPLPLGVYTHGGGFICGDLESEDALCRAISEAAPCVVVSVDYRLGPRYKLPVMLQDALAVYRWAWDNASQLGGDQSKFFTVGGSAGGALALSIANHYAQHPDGRRYIHGVAVMAPVTLHWDNCPEEYREDYRSYEENAEHVPIIDRASMQTFFEAVNASPSDSSIFTALSAHHRDFPPTFICTCGTDPLRDDGRVMRKALAKAGVRTKFVEYPDLPHYFWMFQELNISKEFVIDLVGGVKWVISEME</sequence>
<dbReference type="Gene3D" id="3.40.50.1820">
    <property type="entry name" value="alpha/beta hydrolase"/>
    <property type="match status" value="1"/>
</dbReference>
<accession>A0A9W9LGV3</accession>
<evidence type="ECO:0000313" key="3">
    <source>
        <dbReference type="EMBL" id="KAJ5153545.1"/>
    </source>
</evidence>
<dbReference type="PANTHER" id="PTHR48081:SF8">
    <property type="entry name" value="ALPHA_BETA HYDROLASE FOLD-3 DOMAIN-CONTAINING PROTEIN-RELATED"/>
    <property type="match status" value="1"/>
</dbReference>
<dbReference type="InterPro" id="IPR050300">
    <property type="entry name" value="GDXG_lipolytic_enzyme"/>
</dbReference>
<reference evidence="3" key="1">
    <citation type="submission" date="2022-11" db="EMBL/GenBank/DDBJ databases">
        <authorList>
            <person name="Petersen C."/>
        </authorList>
    </citation>
    <scope>NUCLEOTIDE SEQUENCE</scope>
    <source>
        <strain evidence="3">IBT 26290</strain>
    </source>
</reference>
<dbReference type="OrthoDB" id="408631at2759"/>
<keyword evidence="1" id="KW-0378">Hydrolase</keyword>
<dbReference type="SUPFAM" id="SSF53474">
    <property type="entry name" value="alpha/beta-Hydrolases"/>
    <property type="match status" value="1"/>
</dbReference>
<evidence type="ECO:0000256" key="1">
    <source>
        <dbReference type="ARBA" id="ARBA00022801"/>
    </source>
</evidence>
<feature type="domain" description="Alpha/beta hydrolase fold-3" evidence="2">
    <location>
        <begin position="82"/>
        <end position="295"/>
    </location>
</feature>
<dbReference type="RefSeq" id="XP_056539853.1">
    <property type="nucleotide sequence ID" value="XM_056692147.1"/>
</dbReference>
<proteinExistence type="predicted"/>
<dbReference type="InterPro" id="IPR013094">
    <property type="entry name" value="AB_hydrolase_3"/>
</dbReference>
<dbReference type="EMBL" id="JAPQKN010000007">
    <property type="protein sequence ID" value="KAJ5153545.1"/>
    <property type="molecule type" value="Genomic_DNA"/>
</dbReference>
<dbReference type="AlphaFoldDB" id="A0A9W9LGV3"/>
<protein>
    <submittedName>
        <fullName evidence="3">Carboxylesterase</fullName>
    </submittedName>
</protein>
<evidence type="ECO:0000259" key="2">
    <source>
        <dbReference type="Pfam" id="PF07859"/>
    </source>
</evidence>
<keyword evidence="4" id="KW-1185">Reference proteome</keyword>
<dbReference type="GeneID" id="81431323"/>
<evidence type="ECO:0000313" key="4">
    <source>
        <dbReference type="Proteomes" id="UP001149163"/>
    </source>
</evidence>
<dbReference type="PANTHER" id="PTHR48081">
    <property type="entry name" value="AB HYDROLASE SUPERFAMILY PROTEIN C4A8.06C"/>
    <property type="match status" value="1"/>
</dbReference>
<dbReference type="GO" id="GO:0017000">
    <property type="term" value="P:antibiotic biosynthetic process"/>
    <property type="evidence" value="ECO:0007669"/>
    <property type="project" value="UniProtKB-ARBA"/>
</dbReference>
<organism evidence="3 4">
    <name type="scientific">Penicillium canariense</name>
    <dbReference type="NCBI Taxonomy" id="189055"/>
    <lineage>
        <taxon>Eukaryota</taxon>
        <taxon>Fungi</taxon>
        <taxon>Dikarya</taxon>
        <taxon>Ascomycota</taxon>
        <taxon>Pezizomycotina</taxon>
        <taxon>Eurotiomycetes</taxon>
        <taxon>Eurotiomycetidae</taxon>
        <taxon>Eurotiales</taxon>
        <taxon>Aspergillaceae</taxon>
        <taxon>Penicillium</taxon>
    </lineage>
</organism>
<dbReference type="GO" id="GO:0016787">
    <property type="term" value="F:hydrolase activity"/>
    <property type="evidence" value="ECO:0007669"/>
    <property type="project" value="UniProtKB-KW"/>
</dbReference>
<dbReference type="GO" id="GO:0072330">
    <property type="term" value="P:monocarboxylic acid biosynthetic process"/>
    <property type="evidence" value="ECO:0007669"/>
    <property type="project" value="UniProtKB-ARBA"/>
</dbReference>
<dbReference type="Proteomes" id="UP001149163">
    <property type="component" value="Unassembled WGS sequence"/>
</dbReference>
<dbReference type="InterPro" id="IPR029058">
    <property type="entry name" value="AB_hydrolase_fold"/>
</dbReference>
<dbReference type="Pfam" id="PF07859">
    <property type="entry name" value="Abhydrolase_3"/>
    <property type="match status" value="1"/>
</dbReference>
<reference evidence="3" key="2">
    <citation type="journal article" date="2023" name="IMA Fungus">
        <title>Comparative genomic study of the Penicillium genus elucidates a diverse pangenome and 15 lateral gene transfer events.</title>
        <authorList>
            <person name="Petersen C."/>
            <person name="Sorensen T."/>
            <person name="Nielsen M.R."/>
            <person name="Sondergaard T.E."/>
            <person name="Sorensen J.L."/>
            <person name="Fitzpatrick D.A."/>
            <person name="Frisvad J.C."/>
            <person name="Nielsen K.L."/>
        </authorList>
    </citation>
    <scope>NUCLEOTIDE SEQUENCE</scope>
    <source>
        <strain evidence="3">IBT 26290</strain>
    </source>
</reference>